<dbReference type="PANTHER" id="PTHR47950">
    <property type="entry name" value="CYTOCHROME P450, FAMILY 76, SUBFAMILY C, POLYPEPTIDE 5-RELATED"/>
    <property type="match status" value="1"/>
</dbReference>
<evidence type="ECO:0008006" key="16">
    <source>
        <dbReference type="Google" id="ProtNLM"/>
    </source>
</evidence>
<evidence type="ECO:0000256" key="4">
    <source>
        <dbReference type="ARBA" id="ARBA00022617"/>
    </source>
</evidence>
<dbReference type="InterPro" id="IPR036396">
    <property type="entry name" value="Cyt_P450_sf"/>
</dbReference>
<proteinExistence type="inferred from homology"/>
<keyword evidence="7" id="KW-1133">Transmembrane helix</keyword>
<evidence type="ECO:0000256" key="8">
    <source>
        <dbReference type="ARBA" id="ARBA00023002"/>
    </source>
</evidence>
<keyword evidence="15" id="KW-1185">Reference proteome</keyword>
<keyword evidence="6 12" id="KW-0479">Metal-binding</keyword>
<dbReference type="CDD" id="cd11073">
    <property type="entry name" value="CYP76-like"/>
    <property type="match status" value="1"/>
</dbReference>
<dbReference type="GO" id="GO:0016114">
    <property type="term" value="P:terpenoid biosynthetic process"/>
    <property type="evidence" value="ECO:0007669"/>
    <property type="project" value="UniProtKB-ARBA"/>
</dbReference>
<evidence type="ECO:0000256" key="11">
    <source>
        <dbReference type="ARBA" id="ARBA00023136"/>
    </source>
</evidence>
<comment type="subcellular location">
    <subcellularLocation>
        <location evidence="2">Membrane</location>
        <topology evidence="2">Single-pass membrane protein</topology>
    </subcellularLocation>
</comment>
<dbReference type="PRINTS" id="PR00463">
    <property type="entry name" value="EP450I"/>
</dbReference>
<evidence type="ECO:0000256" key="13">
    <source>
        <dbReference type="RuleBase" id="RU000461"/>
    </source>
</evidence>
<dbReference type="GO" id="GO:0016020">
    <property type="term" value="C:membrane"/>
    <property type="evidence" value="ECO:0007669"/>
    <property type="project" value="UniProtKB-SubCell"/>
</dbReference>
<dbReference type="PANTHER" id="PTHR47950:SF4">
    <property type="entry name" value="GERANIOL 8-HYDROXYLASE-LIKE"/>
    <property type="match status" value="1"/>
</dbReference>
<organism evidence="14 15">
    <name type="scientific">Perilla frutescens var. hirtella</name>
    <name type="common">Perilla citriodora</name>
    <name type="synonym">Perilla setoyensis</name>
    <dbReference type="NCBI Taxonomy" id="608512"/>
    <lineage>
        <taxon>Eukaryota</taxon>
        <taxon>Viridiplantae</taxon>
        <taxon>Streptophyta</taxon>
        <taxon>Embryophyta</taxon>
        <taxon>Tracheophyta</taxon>
        <taxon>Spermatophyta</taxon>
        <taxon>Magnoliopsida</taxon>
        <taxon>eudicotyledons</taxon>
        <taxon>Gunneridae</taxon>
        <taxon>Pentapetalae</taxon>
        <taxon>asterids</taxon>
        <taxon>lamiids</taxon>
        <taxon>Lamiales</taxon>
        <taxon>Lamiaceae</taxon>
        <taxon>Nepetoideae</taxon>
        <taxon>Elsholtzieae</taxon>
        <taxon>Perilla</taxon>
    </lineage>
</organism>
<dbReference type="InterPro" id="IPR017972">
    <property type="entry name" value="Cyt_P450_CS"/>
</dbReference>
<keyword evidence="9 12" id="KW-0408">Iron</keyword>
<evidence type="ECO:0000313" key="14">
    <source>
        <dbReference type="EMBL" id="KAH6836261.1"/>
    </source>
</evidence>
<evidence type="ECO:0000256" key="10">
    <source>
        <dbReference type="ARBA" id="ARBA00023033"/>
    </source>
</evidence>
<dbReference type="Gene3D" id="1.10.630.10">
    <property type="entry name" value="Cytochrome P450"/>
    <property type="match status" value="1"/>
</dbReference>
<dbReference type="PRINTS" id="PR00385">
    <property type="entry name" value="P450"/>
</dbReference>
<evidence type="ECO:0000256" key="12">
    <source>
        <dbReference type="PIRSR" id="PIRSR602401-1"/>
    </source>
</evidence>
<dbReference type="GO" id="GO:0016705">
    <property type="term" value="F:oxidoreductase activity, acting on paired donors, with incorporation or reduction of molecular oxygen"/>
    <property type="evidence" value="ECO:0007669"/>
    <property type="project" value="InterPro"/>
</dbReference>
<dbReference type="FunFam" id="1.10.630.10:FF:000007">
    <property type="entry name" value="Cytochrome P450 76C4"/>
    <property type="match status" value="1"/>
</dbReference>
<dbReference type="GO" id="GO:0005506">
    <property type="term" value="F:iron ion binding"/>
    <property type="evidence" value="ECO:0007669"/>
    <property type="project" value="InterPro"/>
</dbReference>
<name>A0AAD4PEG9_PERFH</name>
<keyword evidence="8 13" id="KW-0560">Oxidoreductase</keyword>
<dbReference type="Proteomes" id="UP001190926">
    <property type="component" value="Unassembled WGS sequence"/>
</dbReference>
<dbReference type="PROSITE" id="PS00086">
    <property type="entry name" value="CYTOCHROME_P450"/>
    <property type="match status" value="1"/>
</dbReference>
<dbReference type="GO" id="GO:0020037">
    <property type="term" value="F:heme binding"/>
    <property type="evidence" value="ECO:0007669"/>
    <property type="project" value="InterPro"/>
</dbReference>
<dbReference type="GO" id="GO:0004497">
    <property type="term" value="F:monooxygenase activity"/>
    <property type="evidence" value="ECO:0007669"/>
    <property type="project" value="UniProtKB-KW"/>
</dbReference>
<keyword evidence="4 12" id="KW-0349">Heme</keyword>
<dbReference type="SUPFAM" id="SSF48264">
    <property type="entry name" value="Cytochrome P450"/>
    <property type="match status" value="1"/>
</dbReference>
<keyword evidence="5" id="KW-0812">Transmembrane</keyword>
<protein>
    <recommendedName>
        <fullName evidence="16">Cytochrome P450</fullName>
    </recommendedName>
</protein>
<dbReference type="InterPro" id="IPR002401">
    <property type="entry name" value="Cyt_P450_E_grp-I"/>
</dbReference>
<dbReference type="Pfam" id="PF00067">
    <property type="entry name" value="p450"/>
    <property type="match status" value="1"/>
</dbReference>
<gene>
    <name evidence="14" type="ORF">C2S53_001127</name>
</gene>
<keyword evidence="11" id="KW-0472">Membrane</keyword>
<dbReference type="AlphaFoldDB" id="A0AAD4PEG9"/>
<accession>A0AAD4PEG9</accession>
<sequence length="498" mass="56661">MDSFAACVALFLMVWTGFLYLRAGSRHGKPLPPGPKPLPIVGNFLQLGKKPYETLAELAKTHGPLMSIHLGSLYTVIVSSPEMARELLQHHGQVFSGRYIAQVMHARDLNKLSMAFTPPGKEWRDKRKICKEHVFSERSLETSQGLRREKLQQLLDHVQRHCDRGEVVDIHEALLVTNLNLMLTTLFSTQSPEFESAVTGEFKEIVEVIASTLAVPNFADYFPILKPFDPQGIKRRAEFYFGKLFGKFQCFLNDRLESRRTNPGAPRKNDLLETLVDISRGNEYNLTNDDILYLLFDLFVGGSETNTSSIEWIMTELLFNPDKLEKLKEELKLVVGEKEQVDESDIPRLPYLQAVVKEGLRYHPPGPLLLPRRSEADQEVNGYMIPKGAQILFNVWAMGRDPGIWPNPDSFEPERFLQDDNKIDLKGQHFKLIPFGAGRRICPGMPLAARILQMTTAILVHNFEWKLEKEKDHPDHKGEVLGVALRRAVPLRAFPFKG</sequence>
<comment type="similarity">
    <text evidence="3 13">Belongs to the cytochrome P450 family.</text>
</comment>
<evidence type="ECO:0000256" key="5">
    <source>
        <dbReference type="ARBA" id="ARBA00022692"/>
    </source>
</evidence>
<feature type="binding site" description="axial binding residue" evidence="12">
    <location>
        <position position="442"/>
    </location>
    <ligand>
        <name>heme</name>
        <dbReference type="ChEBI" id="CHEBI:30413"/>
    </ligand>
    <ligandPart>
        <name>Fe</name>
        <dbReference type="ChEBI" id="CHEBI:18248"/>
    </ligandPart>
</feature>
<dbReference type="InterPro" id="IPR001128">
    <property type="entry name" value="Cyt_P450"/>
</dbReference>
<comment type="cofactor">
    <cofactor evidence="1 12">
        <name>heme</name>
        <dbReference type="ChEBI" id="CHEBI:30413"/>
    </cofactor>
</comment>
<evidence type="ECO:0000313" key="15">
    <source>
        <dbReference type="Proteomes" id="UP001190926"/>
    </source>
</evidence>
<keyword evidence="10 13" id="KW-0503">Monooxygenase</keyword>
<evidence type="ECO:0000256" key="6">
    <source>
        <dbReference type="ARBA" id="ARBA00022723"/>
    </source>
</evidence>
<dbReference type="EMBL" id="SDAM02000020">
    <property type="protein sequence ID" value="KAH6836261.1"/>
    <property type="molecule type" value="Genomic_DNA"/>
</dbReference>
<comment type="caution">
    <text evidence="14">The sequence shown here is derived from an EMBL/GenBank/DDBJ whole genome shotgun (WGS) entry which is preliminary data.</text>
</comment>
<evidence type="ECO:0000256" key="7">
    <source>
        <dbReference type="ARBA" id="ARBA00022989"/>
    </source>
</evidence>
<evidence type="ECO:0000256" key="1">
    <source>
        <dbReference type="ARBA" id="ARBA00001971"/>
    </source>
</evidence>
<evidence type="ECO:0000256" key="9">
    <source>
        <dbReference type="ARBA" id="ARBA00023004"/>
    </source>
</evidence>
<evidence type="ECO:0000256" key="2">
    <source>
        <dbReference type="ARBA" id="ARBA00004167"/>
    </source>
</evidence>
<evidence type="ECO:0000256" key="3">
    <source>
        <dbReference type="ARBA" id="ARBA00010617"/>
    </source>
</evidence>
<reference evidence="14 15" key="1">
    <citation type="journal article" date="2021" name="Nat. Commun.">
        <title>Incipient diploidization of the medicinal plant Perilla within 10,000 years.</title>
        <authorList>
            <person name="Zhang Y."/>
            <person name="Shen Q."/>
            <person name="Leng L."/>
            <person name="Zhang D."/>
            <person name="Chen S."/>
            <person name="Shi Y."/>
            <person name="Ning Z."/>
            <person name="Chen S."/>
        </authorList>
    </citation>
    <scope>NUCLEOTIDE SEQUENCE [LARGE SCALE GENOMIC DNA]</scope>
    <source>
        <strain evidence="15">cv. PC099</strain>
    </source>
</reference>